<dbReference type="GO" id="GO:0008745">
    <property type="term" value="F:N-acetylmuramoyl-L-alanine amidase activity"/>
    <property type="evidence" value="ECO:0007669"/>
    <property type="project" value="UniProtKB-EC"/>
</dbReference>
<proteinExistence type="predicted"/>
<evidence type="ECO:0000313" key="2">
    <source>
        <dbReference type="EMBL" id="MCC4622746.1"/>
    </source>
</evidence>
<evidence type="ECO:0000313" key="3">
    <source>
        <dbReference type="Proteomes" id="UP001199206"/>
    </source>
</evidence>
<dbReference type="Proteomes" id="UP001199206">
    <property type="component" value="Unassembled WGS sequence"/>
</dbReference>
<name>A0ABS8HN51_9XANT</name>
<reference evidence="2 3" key="1">
    <citation type="submission" date="2021-10" db="EMBL/GenBank/DDBJ databases">
        <title>Genome sequencing of Xanthomonas strains from NCPPB.</title>
        <authorList>
            <person name="Hussein R."/>
            <person name="Harrison J."/>
            <person name="Studholme D.J."/>
            <person name="Vicente J."/>
            <person name="Grant M."/>
        </authorList>
    </citation>
    <scope>NUCLEOTIDE SEQUENCE [LARGE SCALE GENOMIC DNA]</scope>
    <source>
        <strain evidence="2 3">NCPPB 101</strain>
    </source>
</reference>
<dbReference type="EC" id="3.5.1.28" evidence="2"/>
<protein>
    <submittedName>
        <fullName evidence="2">N-acetylmuramoyl-L-alanine amidase</fullName>
        <ecNumber evidence="2">3.5.1.28</ecNumber>
    </submittedName>
</protein>
<organism evidence="2 3">
    <name type="scientific">Xanthomonas cassavae CFBP 4642</name>
    <dbReference type="NCBI Taxonomy" id="1219375"/>
    <lineage>
        <taxon>Bacteria</taxon>
        <taxon>Pseudomonadati</taxon>
        <taxon>Pseudomonadota</taxon>
        <taxon>Gammaproteobacteria</taxon>
        <taxon>Lysobacterales</taxon>
        <taxon>Lysobacteraceae</taxon>
        <taxon>Xanthomonas</taxon>
    </lineage>
</organism>
<feature type="compositionally biased region" description="Polar residues" evidence="1">
    <location>
        <begin position="101"/>
        <end position="114"/>
    </location>
</feature>
<accession>A0ABS8HN51</accession>
<keyword evidence="3" id="KW-1185">Reference proteome</keyword>
<dbReference type="EMBL" id="JAJGQJ010000180">
    <property type="protein sequence ID" value="MCC4622746.1"/>
    <property type="molecule type" value="Genomic_DNA"/>
</dbReference>
<comment type="caution">
    <text evidence="2">The sequence shown here is derived from an EMBL/GenBank/DDBJ whole genome shotgun (WGS) entry which is preliminary data.</text>
</comment>
<sequence length="114" mass="12241">MHSRGLYANHVQADQMVTIHTNAASNAGTAQTTASGSRLFYNGSKTGASTLASNLTVGHAQDHLCAARHGRRQTVRAGHRLQLQTIVGADNQRLAGRPMSERSSFQRSSLDNAR</sequence>
<gene>
    <name evidence="2" type="ORF">LL965_22950</name>
</gene>
<feature type="region of interest" description="Disordered" evidence="1">
    <location>
        <begin position="91"/>
        <end position="114"/>
    </location>
</feature>
<keyword evidence="2" id="KW-0378">Hydrolase</keyword>
<evidence type="ECO:0000256" key="1">
    <source>
        <dbReference type="SAM" id="MobiDB-lite"/>
    </source>
</evidence>